<gene>
    <name evidence="1" type="ORF">ABIC98_003786</name>
</gene>
<accession>A0ACC6TK84</accession>
<proteinExistence type="predicted"/>
<dbReference type="EMBL" id="JBEPNJ010000021">
    <property type="protein sequence ID" value="MET3774116.1"/>
    <property type="molecule type" value="Genomic_DNA"/>
</dbReference>
<keyword evidence="1" id="KW-0012">Acyltransferase</keyword>
<organism evidence="1 2">
    <name type="scientific">Arthrobacter nitrophenolicus</name>
    <dbReference type="NCBI Taxonomy" id="683150"/>
    <lineage>
        <taxon>Bacteria</taxon>
        <taxon>Bacillati</taxon>
        <taxon>Actinomycetota</taxon>
        <taxon>Actinomycetes</taxon>
        <taxon>Micrococcales</taxon>
        <taxon>Micrococcaceae</taxon>
        <taxon>Arthrobacter</taxon>
    </lineage>
</organism>
<reference evidence="1" key="1">
    <citation type="submission" date="2024-06" db="EMBL/GenBank/DDBJ databases">
        <title>Genomic Encyclopedia of Type Strains, Phase IV (KMG-IV): sequencing the most valuable type-strain genomes for metagenomic binning, comparative biology and taxonomic classification.</title>
        <authorList>
            <person name="Goeker M."/>
        </authorList>
    </citation>
    <scope>NUCLEOTIDE SEQUENCE</scope>
    <source>
        <strain evidence="1">SJCon</strain>
    </source>
</reference>
<evidence type="ECO:0000313" key="2">
    <source>
        <dbReference type="Proteomes" id="UP001549207"/>
    </source>
</evidence>
<evidence type="ECO:0000313" key="1">
    <source>
        <dbReference type="EMBL" id="MET3774116.1"/>
    </source>
</evidence>
<keyword evidence="1" id="KW-0808">Transferase</keyword>
<comment type="caution">
    <text evidence="1">The sequence shown here is derived from an EMBL/GenBank/DDBJ whole genome shotgun (WGS) entry which is preliminary data.</text>
</comment>
<name>A0ACC6TK84_9MICC</name>
<sequence length="407" mass="41588">MDDNDVVVTGLGAITPLGADVGSLWTGMIEGRSGVRSISDALIPGLELPVTIAAPMPVSPADLLDPIEAKRLDRSQQAALVAAREAWSDAGTPEVESSRLAVVIGTGIGGVLTLLGEDHVLQRFGARRVSPRTVPMLMTNGAAAALSIEFGAKAGTYTPVSACASGAEAIAAGARLIRAGEADVVIAGGTEAAITAITLAAFAQIGALSKRGDPEFASRPFDRDRDGFVLGEGAGVMVLERADRASARGKRARIVLNGAGITSDAFHLTSPHPQGEGQSNAMKAALRQAGLHGGDIRHVNCHATGTATGDLAEARSIRQTLGPSPVLTAPKASLGHLVGAGGAVEAIVTVLSMRNELIPPTRNLENVSPEIDLDIVTGSARSGPIEAAITNSFGFGGQNVSLLFTMR</sequence>
<keyword evidence="2" id="KW-1185">Reference proteome</keyword>
<dbReference type="EC" id="2.3.1.179" evidence="1"/>
<protein>
    <submittedName>
        <fullName evidence="1">3-oxoacyl-[acyl-carrier-protein] synthase II</fullName>
        <ecNumber evidence="1">2.3.1.179</ecNumber>
    </submittedName>
</protein>
<dbReference type="Proteomes" id="UP001549207">
    <property type="component" value="Unassembled WGS sequence"/>
</dbReference>